<dbReference type="Proteomes" id="UP001501072">
    <property type="component" value="Unassembled WGS sequence"/>
</dbReference>
<name>A0ABN1T4X4_9ACTN</name>
<evidence type="ECO:0000313" key="1">
    <source>
        <dbReference type="EMBL" id="GAA1015379.1"/>
    </source>
</evidence>
<accession>A0ABN1T4X4</accession>
<dbReference type="EMBL" id="BAAAHU010000063">
    <property type="protein sequence ID" value="GAA1015379.1"/>
    <property type="molecule type" value="Genomic_DNA"/>
</dbReference>
<organism evidence="1 2">
    <name type="scientific">Streptomyces thermogriseus</name>
    <dbReference type="NCBI Taxonomy" id="75292"/>
    <lineage>
        <taxon>Bacteria</taxon>
        <taxon>Bacillati</taxon>
        <taxon>Actinomycetota</taxon>
        <taxon>Actinomycetes</taxon>
        <taxon>Kitasatosporales</taxon>
        <taxon>Streptomycetaceae</taxon>
        <taxon>Streptomyces</taxon>
    </lineage>
</organism>
<evidence type="ECO:0000313" key="2">
    <source>
        <dbReference type="Proteomes" id="UP001501072"/>
    </source>
</evidence>
<comment type="caution">
    <text evidence="1">The sequence shown here is derived from an EMBL/GenBank/DDBJ whole genome shotgun (WGS) entry which is preliminary data.</text>
</comment>
<keyword evidence="2" id="KW-1185">Reference proteome</keyword>
<gene>
    <name evidence="1" type="ORF">GCM10009564_47660</name>
</gene>
<proteinExistence type="predicted"/>
<reference evidence="1 2" key="1">
    <citation type="journal article" date="2019" name="Int. J. Syst. Evol. Microbiol.">
        <title>The Global Catalogue of Microorganisms (GCM) 10K type strain sequencing project: providing services to taxonomists for standard genome sequencing and annotation.</title>
        <authorList>
            <consortium name="The Broad Institute Genomics Platform"/>
            <consortium name="The Broad Institute Genome Sequencing Center for Infectious Disease"/>
            <person name="Wu L."/>
            <person name="Ma J."/>
        </authorList>
    </citation>
    <scope>NUCLEOTIDE SEQUENCE [LARGE SCALE GENOMIC DNA]</scope>
    <source>
        <strain evidence="1 2">JCM 11269</strain>
    </source>
</reference>
<sequence length="102" mass="10317">MGAMAAAAGATDTDAAGMDAAATDAAGMDAAATDAAATDAADVADTADAADADDQCPLVTRSGADRRPMAPVRFVGMCCGACCRRTRTPMPWSPRPRRCRHV</sequence>
<protein>
    <submittedName>
        <fullName evidence="1">Uncharacterized protein</fullName>
    </submittedName>
</protein>